<feature type="non-terminal residue" evidence="6">
    <location>
        <position position="77"/>
    </location>
</feature>
<dbReference type="PANTHER" id="PTHR45832:SF22">
    <property type="entry name" value="SERINE_THREONINE-PROTEIN KINASE SAMKA-RELATED"/>
    <property type="match status" value="1"/>
</dbReference>
<keyword evidence="3" id="KW-0547">Nucleotide-binding</keyword>
<keyword evidence="6" id="KW-0808">Transferase</keyword>
<accession>A0A852BT04</accession>
<name>A0A852BT04_9PICI</name>
<comment type="similarity">
    <text evidence="1">Belongs to the protein kinase superfamily. STE Ser/Thr protein kinase family. STE20 subfamily.</text>
</comment>
<feature type="non-terminal residue" evidence="6">
    <location>
        <position position="1"/>
    </location>
</feature>
<dbReference type="InterPro" id="IPR051931">
    <property type="entry name" value="PAK3-like"/>
</dbReference>
<dbReference type="Gene3D" id="3.30.200.20">
    <property type="entry name" value="Phosphorylase Kinase, domain 1"/>
    <property type="match status" value="1"/>
</dbReference>
<dbReference type="PANTHER" id="PTHR45832">
    <property type="entry name" value="SERINE/THREONINE-PROTEIN KINASE SAMKA-RELATED-RELATED"/>
    <property type="match status" value="1"/>
</dbReference>
<reference evidence="6" key="1">
    <citation type="submission" date="2019-09" db="EMBL/GenBank/DDBJ databases">
        <title>Bird 10,000 Genomes (B10K) Project - Family phase.</title>
        <authorList>
            <person name="Zhang G."/>
        </authorList>
    </citation>
    <scope>NUCLEOTIDE SEQUENCE</scope>
    <source>
        <strain evidence="6">B10K-DU-001-30</strain>
        <tissue evidence="6">Muscle</tissue>
    </source>
</reference>
<protein>
    <recommendedName>
        <fullName evidence="2">non-specific serine/threonine protein kinase</fullName>
        <ecNumber evidence="2">2.7.11.1</ecNumber>
    </recommendedName>
</protein>
<keyword evidence="7" id="KW-1185">Reference proteome</keyword>
<dbReference type="PROSITE" id="PS50011">
    <property type="entry name" value="PROTEIN_KINASE_DOM"/>
    <property type="match status" value="1"/>
</dbReference>
<evidence type="ECO:0000256" key="4">
    <source>
        <dbReference type="ARBA" id="ARBA00022840"/>
    </source>
</evidence>
<sequence>QVAIKQIKLTKTSTENLIKEIVVLRNNKHPNIVNYLESHVVGHHLWLVMEYMPGGSLTAVIYNVCLDEGQIAAVCRE</sequence>
<dbReference type="EC" id="2.7.11.1" evidence="2"/>
<evidence type="ECO:0000256" key="2">
    <source>
        <dbReference type="ARBA" id="ARBA00012513"/>
    </source>
</evidence>
<evidence type="ECO:0000256" key="3">
    <source>
        <dbReference type="ARBA" id="ARBA00022741"/>
    </source>
</evidence>
<evidence type="ECO:0000256" key="1">
    <source>
        <dbReference type="ARBA" id="ARBA00008874"/>
    </source>
</evidence>
<dbReference type="GO" id="GO:0005524">
    <property type="term" value="F:ATP binding"/>
    <property type="evidence" value="ECO:0007669"/>
    <property type="project" value="UniProtKB-KW"/>
</dbReference>
<keyword evidence="4" id="KW-0067">ATP-binding</keyword>
<keyword evidence="6" id="KW-0418">Kinase</keyword>
<gene>
    <name evidence="6" type="primary">Pak3_2</name>
    <name evidence="6" type="ORF">RAMSUL_R12701</name>
</gene>
<evidence type="ECO:0000313" key="7">
    <source>
        <dbReference type="Proteomes" id="UP000611227"/>
    </source>
</evidence>
<dbReference type="InterPro" id="IPR011009">
    <property type="entry name" value="Kinase-like_dom_sf"/>
</dbReference>
<dbReference type="Proteomes" id="UP000611227">
    <property type="component" value="Unassembled WGS sequence"/>
</dbReference>
<feature type="domain" description="Protein kinase" evidence="5">
    <location>
        <begin position="1"/>
        <end position="77"/>
    </location>
</feature>
<dbReference type="EMBL" id="WBNM01007920">
    <property type="protein sequence ID" value="NXP71912.1"/>
    <property type="molecule type" value="Genomic_DNA"/>
</dbReference>
<evidence type="ECO:0000313" key="6">
    <source>
        <dbReference type="EMBL" id="NXP71912.1"/>
    </source>
</evidence>
<comment type="caution">
    <text evidence="6">The sequence shown here is derived from an EMBL/GenBank/DDBJ whole genome shotgun (WGS) entry which is preliminary data.</text>
</comment>
<dbReference type="InterPro" id="IPR000719">
    <property type="entry name" value="Prot_kinase_dom"/>
</dbReference>
<dbReference type="Pfam" id="PF00069">
    <property type="entry name" value="Pkinase"/>
    <property type="match status" value="1"/>
</dbReference>
<evidence type="ECO:0000259" key="5">
    <source>
        <dbReference type="PROSITE" id="PS50011"/>
    </source>
</evidence>
<dbReference type="SUPFAM" id="SSF56112">
    <property type="entry name" value="Protein kinase-like (PK-like)"/>
    <property type="match status" value="1"/>
</dbReference>
<dbReference type="GO" id="GO:0004674">
    <property type="term" value="F:protein serine/threonine kinase activity"/>
    <property type="evidence" value="ECO:0007669"/>
    <property type="project" value="UniProtKB-EC"/>
</dbReference>
<organism evidence="6 7">
    <name type="scientific">Ramphastos sulfuratus</name>
    <dbReference type="NCBI Taxonomy" id="322582"/>
    <lineage>
        <taxon>Eukaryota</taxon>
        <taxon>Metazoa</taxon>
        <taxon>Chordata</taxon>
        <taxon>Craniata</taxon>
        <taxon>Vertebrata</taxon>
        <taxon>Euteleostomi</taxon>
        <taxon>Archelosauria</taxon>
        <taxon>Archosauria</taxon>
        <taxon>Dinosauria</taxon>
        <taxon>Saurischia</taxon>
        <taxon>Theropoda</taxon>
        <taxon>Coelurosauria</taxon>
        <taxon>Aves</taxon>
        <taxon>Neognathae</taxon>
        <taxon>Neoaves</taxon>
        <taxon>Telluraves</taxon>
        <taxon>Coraciimorphae</taxon>
        <taxon>Piciformes</taxon>
        <taxon>Ramphastidae</taxon>
        <taxon>Ramphastos</taxon>
    </lineage>
</organism>
<proteinExistence type="inferred from homology"/>
<dbReference type="AlphaFoldDB" id="A0A852BT04"/>